<evidence type="ECO:0000313" key="1">
    <source>
        <dbReference type="EMBL" id="KEI14183.1"/>
    </source>
</evidence>
<keyword evidence="1" id="KW-0614">Plasmid</keyword>
<gene>
    <name evidence="1" type="ORF">Z960_p0192</name>
</gene>
<accession>A0ABR4TB84</accession>
<geneLocation type="plasmid" evidence="1 2">
    <name>p1Ch9693</name>
</geneLocation>
<dbReference type="EMBL" id="JENX01000125">
    <property type="protein sequence ID" value="KEI14183.1"/>
    <property type="molecule type" value="Genomic_DNA"/>
</dbReference>
<organism evidence="1 2">
    <name type="scientific">Clostridium haemolyticum NCTC 9693</name>
    <dbReference type="NCBI Taxonomy" id="1443114"/>
    <lineage>
        <taxon>Bacteria</taxon>
        <taxon>Bacillati</taxon>
        <taxon>Bacillota</taxon>
        <taxon>Clostridia</taxon>
        <taxon>Eubacteriales</taxon>
        <taxon>Clostridiaceae</taxon>
        <taxon>Clostridium</taxon>
    </lineage>
</organism>
<evidence type="ECO:0000313" key="2">
    <source>
        <dbReference type="Proteomes" id="UP000027937"/>
    </source>
</evidence>
<comment type="caution">
    <text evidence="1">The sequence shown here is derived from an EMBL/GenBank/DDBJ whole genome shotgun (WGS) entry which is preliminary data.</text>
</comment>
<keyword evidence="2" id="KW-1185">Reference proteome</keyword>
<reference evidence="2" key="1">
    <citation type="journal article" date="2014" name="PLoS ONE">
        <title>Plasmidome interchange between Clostridium botulinum, Clostridium novyi and Clostridium haemolyticum converts strains of independent lineages into distinctly different pathogens.</title>
        <authorList>
            <person name="Skarin H."/>
            <person name="Segerman B."/>
        </authorList>
    </citation>
    <scope>NUCLEOTIDE SEQUENCE [LARGE SCALE GENOMIC DNA]</scope>
    <source>
        <strain evidence="2">NCTC 9693</strain>
    </source>
</reference>
<protein>
    <submittedName>
        <fullName evidence="1">Uncharacterized protein</fullName>
    </submittedName>
</protein>
<sequence>MKTKWNEDTLTEFIENNSDCKFISFHRDKVHHHVYLKLQCKCGEIFEVKLQQFKGREGIKGKRKCNKCSKSMEWNNQTLQECVTKISDCEYLGYYRTKIGSRMSIILKLKCRCGNVFERELQQFKGFKNSSPRMFCNECGGNGKWSDESIKLLVENNSNLKLVDIDKDFLKNGNLQISIGVQDSKGFKYYTKIKNFKEYLKTNNFKFTNSKICIANKYNYNLNNARIIVKNMKSDYKVLKLDYDNTRKSFLIHMEDTDKYRYVYLYNKKFKMCLSENKKIFSKNNRIYWEYNAKILTKNKFKFFKLECVNKKIYVHVADNNGYKYRILSSNLNKKNNRSIASRANPYSIENINIWLKLNDKPYCIKPCEFKGSRMPLNIICKKHGVFESTWAKLQLGRLCPLCTASNGELNISNYLKNKHIEYVNQYIFKDCINTYTNKVLRFDFYLPKYNICIEYDGEQHFYPILFKGETIDEGEKKFFDNKRRDVIKDNYCRNHNIKLIRVPYWRIVDIGDKEKNEYLDKVIYKNIIKNHKND</sequence>
<dbReference type="Proteomes" id="UP000027937">
    <property type="component" value="Plasmid p1Ch9693"/>
</dbReference>
<proteinExistence type="predicted"/>
<dbReference type="Gene3D" id="3.40.960.10">
    <property type="entry name" value="VSR Endonuclease"/>
    <property type="match status" value="1"/>
</dbReference>
<name>A0ABR4TB84_CLOHA</name>
<dbReference type="RefSeq" id="WP_048341120.1">
    <property type="nucleotide sequence ID" value="NZ_CM003349.1"/>
</dbReference>